<organism evidence="1 2">
    <name type="scientific">Gordonia bronchialis (strain ATCC 25592 / DSM 43247 / BCRC 13721 / JCM 3198 / KCTC 3076 / NBRC 16047 / NCTC 10667)</name>
    <name type="common">Rhodococcus bronchialis</name>
    <dbReference type="NCBI Taxonomy" id="526226"/>
    <lineage>
        <taxon>Bacteria</taxon>
        <taxon>Bacillati</taxon>
        <taxon>Actinomycetota</taxon>
        <taxon>Actinomycetes</taxon>
        <taxon>Mycobacteriales</taxon>
        <taxon>Gordoniaceae</taxon>
        <taxon>Gordonia</taxon>
    </lineage>
</organism>
<sequence length="256" mass="26899">MNPLAVTGVRVELSAPEAPLRAAYAALLSADARRLERPNAHIVAGPGPAHRVLFEVDDVNGAARLLGRRGLPVAGPTEAAPPGLTGDDVRTASSVPLGICAARRPAESFGSSDTDITGIDHLVFMCNDRDQAVALFGATLGLDFRLDRRIPDVGAPGPETPESGEPATDVHQMFFRGGEIIFEVVAGAPRPADAAPVELWGIAWHSPDLERTRTRLLDAGLSVTPIRAGRKPGTRIATVRNGPDLATRTVIIGPDV</sequence>
<gene>
    <name evidence="1" type="ordered locus">Gbro_2493</name>
</gene>
<evidence type="ECO:0000313" key="1">
    <source>
        <dbReference type="EMBL" id="ACY21734.1"/>
    </source>
</evidence>
<accession>D0LDW1</accession>
<keyword evidence="2" id="KW-1185">Reference proteome</keyword>
<dbReference type="Pfam" id="PF13669">
    <property type="entry name" value="Glyoxalase_4"/>
    <property type="match status" value="1"/>
</dbReference>
<dbReference type="KEGG" id="gbr:Gbro_2493"/>
<dbReference type="RefSeq" id="WP_012834289.1">
    <property type="nucleotide sequence ID" value="NC_013441.1"/>
</dbReference>
<dbReference type="Proteomes" id="UP000001219">
    <property type="component" value="Chromosome"/>
</dbReference>
<evidence type="ECO:0000313" key="2">
    <source>
        <dbReference type="Proteomes" id="UP000001219"/>
    </source>
</evidence>
<dbReference type="InterPro" id="IPR029068">
    <property type="entry name" value="Glyas_Bleomycin-R_OHBP_Dase"/>
</dbReference>
<dbReference type="STRING" id="526226.Gbro_2493"/>
<dbReference type="eggNOG" id="COG0346">
    <property type="taxonomic scope" value="Bacteria"/>
</dbReference>
<dbReference type="Gene3D" id="3.10.180.10">
    <property type="entry name" value="2,3-Dihydroxybiphenyl 1,2-Dioxygenase, domain 1"/>
    <property type="match status" value="1"/>
</dbReference>
<reference evidence="2" key="1">
    <citation type="submission" date="2009-10" db="EMBL/GenBank/DDBJ databases">
        <title>The complete chromosome of Gordonia bronchialis DSM 43247.</title>
        <authorList>
            <consortium name="US DOE Joint Genome Institute (JGI-PGF)"/>
            <person name="Lucas S."/>
            <person name="Copeland A."/>
            <person name="Lapidus A."/>
            <person name="Glavina del Rio T."/>
            <person name="Dalin E."/>
            <person name="Tice H."/>
            <person name="Bruce D."/>
            <person name="Goodwin L."/>
            <person name="Pitluck S."/>
            <person name="Kyrpides N."/>
            <person name="Mavromatis K."/>
            <person name="Ivanova N."/>
            <person name="Ovchinnikova G."/>
            <person name="Saunders E."/>
            <person name="Brettin T."/>
            <person name="Detter J.C."/>
            <person name="Han C."/>
            <person name="Larimer F."/>
            <person name="Land M."/>
            <person name="Hauser L."/>
            <person name="Markowitz V."/>
            <person name="Cheng J.-F."/>
            <person name="Hugenholtz P."/>
            <person name="Woyke T."/>
            <person name="Wu D."/>
            <person name="Jando M."/>
            <person name="Schneider S."/>
            <person name="Goeker M."/>
            <person name="Klenk H.-P."/>
            <person name="Eisen J.A."/>
        </authorList>
    </citation>
    <scope>NUCLEOTIDE SEQUENCE [LARGE SCALE GENOMIC DNA]</scope>
    <source>
        <strain evidence="2">ATCC 25592 / DSM 43247 / BCRC 13721 / JCM 3198 / KCTC 3076 / NBRC 16047 / NCTC 10667</strain>
    </source>
</reference>
<reference evidence="1 2" key="2">
    <citation type="journal article" date="2010" name="Stand. Genomic Sci.">
        <title>Complete genome sequence of Gordonia bronchialis type strain (3410).</title>
        <authorList>
            <person name="Ivanova N."/>
            <person name="Sikorski J."/>
            <person name="Jando M."/>
            <person name="Lapidus A."/>
            <person name="Nolan M."/>
            <person name="Lucas S."/>
            <person name="Del Rio T.G."/>
            <person name="Tice H."/>
            <person name="Copeland A."/>
            <person name="Cheng J.F."/>
            <person name="Chen F."/>
            <person name="Bruce D."/>
            <person name="Goodwin L."/>
            <person name="Pitluck S."/>
            <person name="Mavromatis K."/>
            <person name="Ovchinnikova G."/>
            <person name="Pati A."/>
            <person name="Chen A."/>
            <person name="Palaniappan K."/>
            <person name="Land M."/>
            <person name="Hauser L."/>
            <person name="Chang Y.J."/>
            <person name="Jeffries C.D."/>
            <person name="Chain P."/>
            <person name="Saunders E."/>
            <person name="Han C."/>
            <person name="Detter J.C."/>
            <person name="Brettin T."/>
            <person name="Rohde M."/>
            <person name="Goker M."/>
            <person name="Bristow J."/>
            <person name="Eisen J.A."/>
            <person name="Markowitz V."/>
            <person name="Hugenholtz P."/>
            <person name="Klenk H.P."/>
            <person name="Kyrpides N.C."/>
        </authorList>
    </citation>
    <scope>NUCLEOTIDE SEQUENCE [LARGE SCALE GENOMIC DNA]</scope>
    <source>
        <strain evidence="2">ATCC 25592 / DSM 43247 / BCRC 13721 / JCM 3198 / KCTC 3076 / NBRC 16047 / NCTC 10667</strain>
    </source>
</reference>
<evidence type="ECO:0008006" key="3">
    <source>
        <dbReference type="Google" id="ProtNLM"/>
    </source>
</evidence>
<dbReference type="AlphaFoldDB" id="D0LDW1"/>
<protein>
    <recommendedName>
        <fullName evidence="3">Glyoxalase/bleomycin resistance protein/dioxygenase</fullName>
    </recommendedName>
</protein>
<dbReference type="HOGENOM" id="CLU_085664_0_0_11"/>
<dbReference type="SUPFAM" id="SSF54593">
    <property type="entry name" value="Glyoxalase/Bleomycin resistance protein/Dihydroxybiphenyl dioxygenase"/>
    <property type="match status" value="2"/>
</dbReference>
<dbReference type="EMBL" id="CP001802">
    <property type="protein sequence ID" value="ACY21734.1"/>
    <property type="molecule type" value="Genomic_DNA"/>
</dbReference>
<proteinExistence type="predicted"/>
<name>D0LDW1_GORB4</name>